<keyword evidence="2" id="KW-1185">Reference proteome</keyword>
<accession>A0AAV4G7Q5</accession>
<dbReference type="EMBL" id="BMAT01001214">
    <property type="protein sequence ID" value="GFR81657.1"/>
    <property type="molecule type" value="Genomic_DNA"/>
</dbReference>
<sequence>MEAAFTSCKAALAEATRLHHPKLDTQISVITDASDHSVRDSDSTQFNSSNVILELIRAADEENDKNSIACFTQWCDDHFFRLNIKKTKELITYFRQHKKNNTLPIYTKMEK</sequence>
<reference evidence="1 2" key="1">
    <citation type="journal article" date="2021" name="Elife">
        <title>Chloroplast acquisition without the gene transfer in kleptoplastic sea slugs, Plakobranchus ocellatus.</title>
        <authorList>
            <person name="Maeda T."/>
            <person name="Takahashi S."/>
            <person name="Yoshida T."/>
            <person name="Shimamura S."/>
            <person name="Takaki Y."/>
            <person name="Nagai Y."/>
            <person name="Toyoda A."/>
            <person name="Suzuki Y."/>
            <person name="Arimoto A."/>
            <person name="Ishii H."/>
            <person name="Satoh N."/>
            <person name="Nishiyama T."/>
            <person name="Hasebe M."/>
            <person name="Maruyama T."/>
            <person name="Minagawa J."/>
            <person name="Obokata J."/>
            <person name="Shigenobu S."/>
        </authorList>
    </citation>
    <scope>NUCLEOTIDE SEQUENCE [LARGE SCALE GENOMIC DNA]</scope>
</reference>
<protein>
    <submittedName>
        <fullName evidence="1">Uncharacterized protein</fullName>
    </submittedName>
</protein>
<evidence type="ECO:0000313" key="2">
    <source>
        <dbReference type="Proteomes" id="UP000762676"/>
    </source>
</evidence>
<comment type="caution">
    <text evidence="1">The sequence shown here is derived from an EMBL/GenBank/DDBJ whole genome shotgun (WGS) entry which is preliminary data.</text>
</comment>
<dbReference type="Proteomes" id="UP000762676">
    <property type="component" value="Unassembled WGS sequence"/>
</dbReference>
<dbReference type="AlphaFoldDB" id="A0AAV4G7Q5"/>
<proteinExistence type="predicted"/>
<gene>
    <name evidence="1" type="ORF">ElyMa_000609200</name>
</gene>
<organism evidence="1 2">
    <name type="scientific">Elysia marginata</name>
    <dbReference type="NCBI Taxonomy" id="1093978"/>
    <lineage>
        <taxon>Eukaryota</taxon>
        <taxon>Metazoa</taxon>
        <taxon>Spiralia</taxon>
        <taxon>Lophotrochozoa</taxon>
        <taxon>Mollusca</taxon>
        <taxon>Gastropoda</taxon>
        <taxon>Heterobranchia</taxon>
        <taxon>Euthyneura</taxon>
        <taxon>Panpulmonata</taxon>
        <taxon>Sacoglossa</taxon>
        <taxon>Placobranchoidea</taxon>
        <taxon>Plakobranchidae</taxon>
        <taxon>Elysia</taxon>
    </lineage>
</organism>
<name>A0AAV4G7Q5_9GAST</name>
<evidence type="ECO:0000313" key="1">
    <source>
        <dbReference type="EMBL" id="GFR81657.1"/>
    </source>
</evidence>